<evidence type="ECO:0000313" key="3">
    <source>
        <dbReference type="Proteomes" id="UP001321749"/>
    </source>
</evidence>
<dbReference type="AlphaFoldDB" id="A0AAV9HJK3"/>
<feature type="transmembrane region" description="Helical" evidence="1">
    <location>
        <begin position="20"/>
        <end position="38"/>
    </location>
</feature>
<dbReference type="PANTHER" id="PTHR37919:SF2">
    <property type="entry name" value="EXPERA DOMAIN-CONTAINING PROTEIN"/>
    <property type="match status" value="1"/>
</dbReference>
<keyword evidence="1" id="KW-1133">Transmembrane helix</keyword>
<protein>
    <recommendedName>
        <fullName evidence="4">EXPERA domain-containing protein</fullName>
    </recommendedName>
</protein>
<reference evidence="2" key="1">
    <citation type="journal article" date="2023" name="Mol. Phylogenet. Evol.">
        <title>Genome-scale phylogeny and comparative genomics of the fungal order Sordariales.</title>
        <authorList>
            <person name="Hensen N."/>
            <person name="Bonometti L."/>
            <person name="Westerberg I."/>
            <person name="Brannstrom I.O."/>
            <person name="Guillou S."/>
            <person name="Cros-Aarteil S."/>
            <person name="Calhoun S."/>
            <person name="Haridas S."/>
            <person name="Kuo A."/>
            <person name="Mondo S."/>
            <person name="Pangilinan J."/>
            <person name="Riley R."/>
            <person name="LaButti K."/>
            <person name="Andreopoulos B."/>
            <person name="Lipzen A."/>
            <person name="Chen C."/>
            <person name="Yan M."/>
            <person name="Daum C."/>
            <person name="Ng V."/>
            <person name="Clum A."/>
            <person name="Steindorff A."/>
            <person name="Ohm R.A."/>
            <person name="Martin F."/>
            <person name="Silar P."/>
            <person name="Natvig D.O."/>
            <person name="Lalanne C."/>
            <person name="Gautier V."/>
            <person name="Ament-Velasquez S.L."/>
            <person name="Kruys A."/>
            <person name="Hutchinson M.I."/>
            <person name="Powell A.J."/>
            <person name="Barry K."/>
            <person name="Miller A.N."/>
            <person name="Grigoriev I.V."/>
            <person name="Debuchy R."/>
            <person name="Gladieux P."/>
            <person name="Hiltunen Thoren M."/>
            <person name="Johannesson H."/>
        </authorList>
    </citation>
    <scope>NUCLEOTIDE SEQUENCE</scope>
    <source>
        <strain evidence="2">PSN324</strain>
    </source>
</reference>
<organism evidence="2 3">
    <name type="scientific">Cladorrhinum samala</name>
    <dbReference type="NCBI Taxonomy" id="585594"/>
    <lineage>
        <taxon>Eukaryota</taxon>
        <taxon>Fungi</taxon>
        <taxon>Dikarya</taxon>
        <taxon>Ascomycota</taxon>
        <taxon>Pezizomycotina</taxon>
        <taxon>Sordariomycetes</taxon>
        <taxon>Sordariomycetidae</taxon>
        <taxon>Sordariales</taxon>
        <taxon>Podosporaceae</taxon>
        <taxon>Cladorrhinum</taxon>
    </lineage>
</organism>
<dbReference type="EMBL" id="MU865018">
    <property type="protein sequence ID" value="KAK4460179.1"/>
    <property type="molecule type" value="Genomic_DNA"/>
</dbReference>
<feature type="transmembrane region" description="Helical" evidence="1">
    <location>
        <begin position="156"/>
        <end position="176"/>
    </location>
</feature>
<gene>
    <name evidence="2" type="ORF">QBC42DRAFT_273000</name>
</gene>
<reference evidence="2" key="2">
    <citation type="submission" date="2023-06" db="EMBL/GenBank/DDBJ databases">
        <authorList>
            <consortium name="Lawrence Berkeley National Laboratory"/>
            <person name="Mondo S.J."/>
            <person name="Hensen N."/>
            <person name="Bonometti L."/>
            <person name="Westerberg I."/>
            <person name="Brannstrom I.O."/>
            <person name="Guillou S."/>
            <person name="Cros-Aarteil S."/>
            <person name="Calhoun S."/>
            <person name="Haridas S."/>
            <person name="Kuo A."/>
            <person name="Pangilinan J."/>
            <person name="Riley R."/>
            <person name="Labutti K."/>
            <person name="Andreopoulos B."/>
            <person name="Lipzen A."/>
            <person name="Chen C."/>
            <person name="Yanf M."/>
            <person name="Daum C."/>
            <person name="Ng V."/>
            <person name="Clum A."/>
            <person name="Steindorff A."/>
            <person name="Ohm R."/>
            <person name="Martin F."/>
            <person name="Silar P."/>
            <person name="Natvig D."/>
            <person name="Lalanne C."/>
            <person name="Gautier V."/>
            <person name="Ament-Velasquez S.L."/>
            <person name="Kruys A."/>
            <person name="Hutchinson M.I."/>
            <person name="Powell A.J."/>
            <person name="Barry K."/>
            <person name="Miller A.N."/>
            <person name="Grigoriev I.V."/>
            <person name="Debuchy R."/>
            <person name="Gladieux P."/>
            <person name="Thoren M.H."/>
            <person name="Johannesson H."/>
        </authorList>
    </citation>
    <scope>NUCLEOTIDE SEQUENCE</scope>
    <source>
        <strain evidence="2">PSN324</strain>
    </source>
</reference>
<keyword evidence="1" id="KW-0472">Membrane</keyword>
<accession>A0AAV9HJK3</accession>
<evidence type="ECO:0008006" key="4">
    <source>
        <dbReference type="Google" id="ProtNLM"/>
    </source>
</evidence>
<keyword evidence="1" id="KW-0812">Transmembrane</keyword>
<comment type="caution">
    <text evidence="2">The sequence shown here is derived from an EMBL/GenBank/DDBJ whole genome shotgun (WGS) entry which is preliminary data.</text>
</comment>
<proteinExistence type="predicted"/>
<dbReference type="Proteomes" id="UP001321749">
    <property type="component" value="Unassembled WGS sequence"/>
</dbReference>
<name>A0AAV9HJK3_9PEZI</name>
<dbReference type="PANTHER" id="PTHR37919">
    <property type="entry name" value="PROTEIN CBG05606"/>
    <property type="match status" value="1"/>
</dbReference>
<sequence>MAALSTSREFTHTPTSLTLLWLFVSLPLVAWDSLYVFLRPHSMPGGFLHSPIWVPYALYGNVDHMYGLKQWEAGNGFTAAQSALNVMETLMYAYYLAVWWGNKDANGGIKGSKGAKAALMGYSAAVMTVSKTALYWLNEYYSGFDNIGQNDMWSLFFLWIIPNGAWLVVPTFGMIFPMWSEIVDGLTFGPSGGRTKKE</sequence>
<keyword evidence="3" id="KW-1185">Reference proteome</keyword>
<evidence type="ECO:0000313" key="2">
    <source>
        <dbReference type="EMBL" id="KAK4460179.1"/>
    </source>
</evidence>
<evidence type="ECO:0000256" key="1">
    <source>
        <dbReference type="SAM" id="Phobius"/>
    </source>
</evidence>